<gene>
    <name evidence="2" type="ordered locus">BT_0475</name>
</gene>
<dbReference type="EMBL" id="AM260525">
    <property type="protein sequence ID" value="CAK00930.1"/>
    <property type="molecule type" value="Genomic_DNA"/>
</dbReference>
<evidence type="ECO:0000259" key="1">
    <source>
        <dbReference type="Pfam" id="PF08346"/>
    </source>
</evidence>
<organism evidence="2 3">
    <name type="scientific">Bartonella tribocorum (strain DSM 28219 / CCUG 45778 / CIP 105476 / IBS 506)</name>
    <dbReference type="NCBI Taxonomy" id="382640"/>
    <lineage>
        <taxon>Bacteria</taxon>
        <taxon>Pseudomonadati</taxon>
        <taxon>Pseudomonadota</taxon>
        <taxon>Alphaproteobacteria</taxon>
        <taxon>Hyphomicrobiales</taxon>
        <taxon>Bartonellaceae</taxon>
        <taxon>Bartonella</taxon>
    </lineage>
</organism>
<dbReference type="HOGENOM" id="CLU_046670_14_3_5"/>
<dbReference type="Proteomes" id="UP000001592">
    <property type="component" value="Chromosome"/>
</dbReference>
<dbReference type="eggNOG" id="COG3561">
    <property type="taxonomic scope" value="Bacteria"/>
</dbReference>
<name>A9IPH9_BART1</name>
<feature type="domain" description="AntA/AntB antirepressor" evidence="1">
    <location>
        <begin position="20"/>
        <end position="86"/>
    </location>
</feature>
<evidence type="ECO:0000313" key="2">
    <source>
        <dbReference type="EMBL" id="CAK00930.1"/>
    </source>
</evidence>
<dbReference type="KEGG" id="btr:BT_0475"/>
<sequence>MNTLIKIKERIIDQETVQTVNARDLHAFLGITSKFADWIKNRIKECKFLENINFITLSKNLENGGKVKEYHITLDMAKHLSMIERNDKGHEARQFFNFLFDNMSILCLLSNQVPNKHLKQLADGLPKQSFLRKFKFLTYCMRIAYKEVCRVWLHYKIPLRGKCNDGLVAVFVSARHSLRVSLTNI</sequence>
<dbReference type="AlphaFoldDB" id="A9IPH9"/>
<accession>A9IPH9</accession>
<proteinExistence type="predicted"/>
<dbReference type="PANTHER" id="PTHR36180">
    <property type="entry name" value="DNA-BINDING PROTEIN-RELATED-RELATED"/>
    <property type="match status" value="1"/>
</dbReference>
<reference evidence="2 3" key="1">
    <citation type="journal article" date="2007" name="Nat. Genet.">
        <title>Genomic analysis of Bartonella identifies type IV secretion systems as host adaptability factors.</title>
        <authorList>
            <person name="Saenz H.L."/>
            <person name="Engel P."/>
            <person name="Stoeckli M.C."/>
            <person name="Lanz C."/>
            <person name="Raddatz G."/>
            <person name="Vayssier-Taussat M."/>
            <person name="Birtles R."/>
            <person name="Schuster S.C."/>
            <person name="Dehio C."/>
        </authorList>
    </citation>
    <scope>NUCLEOTIDE SEQUENCE [LARGE SCALE GENOMIC DNA]</scope>
    <source>
        <strain evidence="3">DSM 28219 / CCUG 45778 / CIP 105476 / IBS 506</strain>
    </source>
</reference>
<dbReference type="InterPro" id="IPR013557">
    <property type="entry name" value="AntA/B_antirep"/>
</dbReference>
<keyword evidence="3" id="KW-1185">Reference proteome</keyword>
<dbReference type="PANTHER" id="PTHR36180:SF1">
    <property type="entry name" value="ANTA_ANTB ANTIREPRESSOR DOMAIN-CONTAINING PROTEIN"/>
    <property type="match status" value="1"/>
</dbReference>
<evidence type="ECO:0000313" key="3">
    <source>
        <dbReference type="Proteomes" id="UP000001592"/>
    </source>
</evidence>
<protein>
    <submittedName>
        <fullName evidence="2">Anti-repressor protein</fullName>
    </submittedName>
</protein>
<dbReference type="Pfam" id="PF08346">
    <property type="entry name" value="AntA"/>
    <property type="match status" value="1"/>
</dbReference>